<reference evidence="2" key="1">
    <citation type="submission" date="2020-05" db="EMBL/GenBank/DDBJ databases">
        <authorList>
            <person name="Chiriac C."/>
            <person name="Salcher M."/>
            <person name="Ghai R."/>
            <person name="Kavagutti S V."/>
        </authorList>
    </citation>
    <scope>NUCLEOTIDE SEQUENCE</scope>
</reference>
<dbReference type="InterPro" id="IPR013783">
    <property type="entry name" value="Ig-like_fold"/>
</dbReference>
<dbReference type="AlphaFoldDB" id="A0A6J7KR84"/>
<proteinExistence type="predicted"/>
<evidence type="ECO:0000313" key="2">
    <source>
        <dbReference type="EMBL" id="CAB4957941.1"/>
    </source>
</evidence>
<dbReference type="CDD" id="cd00146">
    <property type="entry name" value="PKD"/>
    <property type="match status" value="1"/>
</dbReference>
<dbReference type="InterPro" id="IPR035986">
    <property type="entry name" value="PKD_dom_sf"/>
</dbReference>
<dbReference type="EMBL" id="CAFBNO010000042">
    <property type="protein sequence ID" value="CAB4957941.1"/>
    <property type="molecule type" value="Genomic_DNA"/>
</dbReference>
<dbReference type="InterPro" id="IPR000601">
    <property type="entry name" value="PKD_dom"/>
</dbReference>
<dbReference type="PROSITE" id="PS50093">
    <property type="entry name" value="PKD"/>
    <property type="match status" value="1"/>
</dbReference>
<name>A0A6J7KR84_9ZZZZ</name>
<accession>A0A6J7KR84</accession>
<sequence>MNRFAGAICLALLFALNYGHPAHAMGCDNRGASDRLHYGSSVSGDQVRICAEYWWPKVLGPVKKSTQPVKYVKPKIDPNSFVVTPSKPKAFSYSTSILKVGEVFSVGTTAATHQRKKLLLGRLAVVRFTPQKTLWDFGDGQKLIASGAVHAFQRPGRYSVRARVTYGVKFRFVGTTKWINDPRGIVLQTNSLGFRVPISPPFQVAKTPRLVFFDCQLIQRIGC</sequence>
<protein>
    <submittedName>
        <fullName evidence="2">Unannotated protein</fullName>
    </submittedName>
</protein>
<dbReference type="SUPFAM" id="SSF49299">
    <property type="entry name" value="PKD domain"/>
    <property type="match status" value="1"/>
</dbReference>
<feature type="domain" description="PKD" evidence="1">
    <location>
        <begin position="135"/>
        <end position="165"/>
    </location>
</feature>
<evidence type="ECO:0000259" key="1">
    <source>
        <dbReference type="PROSITE" id="PS50093"/>
    </source>
</evidence>
<organism evidence="2">
    <name type="scientific">freshwater metagenome</name>
    <dbReference type="NCBI Taxonomy" id="449393"/>
    <lineage>
        <taxon>unclassified sequences</taxon>
        <taxon>metagenomes</taxon>
        <taxon>ecological metagenomes</taxon>
    </lineage>
</organism>
<dbReference type="Pfam" id="PF18911">
    <property type="entry name" value="PKD_4"/>
    <property type="match status" value="1"/>
</dbReference>
<gene>
    <name evidence="2" type="ORF">UFOPK3837_00874</name>
</gene>
<dbReference type="Gene3D" id="2.60.40.10">
    <property type="entry name" value="Immunoglobulins"/>
    <property type="match status" value="1"/>
</dbReference>